<comment type="caution">
    <text evidence="2">The sequence shown here is derived from an EMBL/GenBank/DDBJ whole genome shotgun (WGS) entry which is preliminary data.</text>
</comment>
<sequence length="534" mass="57974">MSRIATLSKKTDKTQNVQVTRKCGGRPVPVGVPGGAAPCPNKGKPCPPCTRGKPPVPTTSRTQISRRNVSTGLGKSLAHVRPSDEGLEAPSLLQKRVFKQALAKSVRKPGQKVRSVGASLTDVKDPMIKTNRGKECVLQQMKMETTVQRTPKAEYITKSMTGIDVGPSGVGKQLQITTHQIDPAHGTESAGVNETISATSSLSITSGGRKLQKGFKRKTLISEKLASKPNMNPHHINRLIKEETEDVETTLKMVPPDLATTSLEKFPLKKKLQNLRLNAEPVSILTESVIHPAPTADEVDAEAPPEILASVMDAVEKGATPATAPNQIFNSLFPEVEEPRINISSVAPGPLEDIVVPTAQPVKLVEEVLTQEMEEFLVLEIQSKKELPRDDICADKNIIPAAYSPEEIPPVPLVLEGELPPWEDATVVKLSSLVGADPMDMLEASDISILESPEDLNQELSKGIDYFIDADVAPYETKIQIRGSKPPKWFPGYMSAFPHLPELVKISTKPSEVLHAAWKAVQPKVFPDESILIV</sequence>
<organism evidence="2 3">
    <name type="scientific">Zophobas morio</name>
    <dbReference type="NCBI Taxonomy" id="2755281"/>
    <lineage>
        <taxon>Eukaryota</taxon>
        <taxon>Metazoa</taxon>
        <taxon>Ecdysozoa</taxon>
        <taxon>Arthropoda</taxon>
        <taxon>Hexapoda</taxon>
        <taxon>Insecta</taxon>
        <taxon>Pterygota</taxon>
        <taxon>Neoptera</taxon>
        <taxon>Endopterygota</taxon>
        <taxon>Coleoptera</taxon>
        <taxon>Polyphaga</taxon>
        <taxon>Cucujiformia</taxon>
        <taxon>Tenebrionidae</taxon>
        <taxon>Zophobas</taxon>
    </lineage>
</organism>
<gene>
    <name evidence="2" type="ORF">Zmor_026380</name>
</gene>
<evidence type="ECO:0000313" key="3">
    <source>
        <dbReference type="Proteomes" id="UP001168821"/>
    </source>
</evidence>
<proteinExistence type="predicted"/>
<dbReference type="EMBL" id="JALNTZ010000008">
    <property type="protein sequence ID" value="KAJ3643683.1"/>
    <property type="molecule type" value="Genomic_DNA"/>
</dbReference>
<accession>A0AA38HTU7</accession>
<protein>
    <submittedName>
        <fullName evidence="2">Uncharacterized protein</fullName>
    </submittedName>
</protein>
<feature type="compositionally biased region" description="Low complexity" evidence="1">
    <location>
        <begin position="25"/>
        <end position="44"/>
    </location>
</feature>
<evidence type="ECO:0000313" key="2">
    <source>
        <dbReference type="EMBL" id="KAJ3643683.1"/>
    </source>
</evidence>
<keyword evidence="3" id="KW-1185">Reference proteome</keyword>
<reference evidence="2" key="1">
    <citation type="journal article" date="2023" name="G3 (Bethesda)">
        <title>Whole genome assemblies of Zophobas morio and Tenebrio molitor.</title>
        <authorList>
            <person name="Kaur S."/>
            <person name="Stinson S.A."/>
            <person name="diCenzo G.C."/>
        </authorList>
    </citation>
    <scope>NUCLEOTIDE SEQUENCE</scope>
    <source>
        <strain evidence="2">QUZm001</strain>
    </source>
</reference>
<evidence type="ECO:0000256" key="1">
    <source>
        <dbReference type="SAM" id="MobiDB-lite"/>
    </source>
</evidence>
<feature type="region of interest" description="Disordered" evidence="1">
    <location>
        <begin position="25"/>
        <end position="63"/>
    </location>
</feature>
<dbReference type="AlphaFoldDB" id="A0AA38HTU7"/>
<dbReference type="Proteomes" id="UP001168821">
    <property type="component" value="Unassembled WGS sequence"/>
</dbReference>
<name>A0AA38HTU7_9CUCU</name>